<dbReference type="Pfam" id="PF13625">
    <property type="entry name" value="Helicase_C_3"/>
    <property type="match status" value="1"/>
</dbReference>
<accession>A0A2N6T3G2</accession>
<sequence>MTTFPEALTDFTDEELRTLILLRPEAFYPAPPSIASLATRLALPGSAARALHQLSTPAIALLERLGDAGAEFDPFDATEADLTPLRERALIYGPDNAVRVAPGVLSAMPQGWRVADTAPDDVEELVAGLTPAERRVLVTLSVSGGQGTTKAAAPDADPNTPIATLIAKGLLVRANSTTVRLPRPVRDVLRGYPPRSFPMEEPVTPEVDQSDADKAATTQGLDAVRQLRQIITSFLQEPIPLNKDGSVGVRARTNLSKKLGFDPALLITIGESAGLIGRGNVDDVDVLGATRDSLTWLDATLSDQWAILLAGWAASPWRLDTDAKLLSPEMRSPDTRTNRLTVLRQAGNVQRLFFHSPLAATRISPQFIEATAQEAQFVGALDATPAISSPLRALLNHADIAAATSELVPPPVDTLIAQADMTVLAPGPLEPEMGNFLEKIAELESPGVASVWRITDGSVRNGLDSGLTADEIHAWLTDHVLGEIPQGITFLINDTARTHGSIRAGTAMSYIRSADPALITTAVEKLPSVLRPLAPTVAVAQLPLPKLMDALRKAGLQPTAEDESGAQLNMAPEPALVPATPSHLPQQTSVSADQADQIIARLRSDTPADSTSTPAPTTTGNPLETLRAAARGRKQVTLGYVDKHGRGQTLTARPLSVSAGQVDVHIAATDSVVRIALPRITKVVMA</sequence>
<evidence type="ECO:0000313" key="4">
    <source>
        <dbReference type="Proteomes" id="UP000235836"/>
    </source>
</evidence>
<dbReference type="InterPro" id="IPR032830">
    <property type="entry name" value="XPB/Ssl2_N"/>
</dbReference>
<gene>
    <name evidence="3" type="ORF">CJ203_09090</name>
</gene>
<name>A0A2N6T3G2_9CORY</name>
<organism evidence="3 4">
    <name type="scientific">Corynebacterium tuscaniense</name>
    <dbReference type="NCBI Taxonomy" id="302449"/>
    <lineage>
        <taxon>Bacteria</taxon>
        <taxon>Bacillati</taxon>
        <taxon>Actinomycetota</taxon>
        <taxon>Actinomycetes</taxon>
        <taxon>Mycobacteriales</taxon>
        <taxon>Corynebacteriaceae</taxon>
        <taxon>Corynebacterium</taxon>
    </lineage>
</organism>
<dbReference type="Proteomes" id="UP000235836">
    <property type="component" value="Unassembled WGS sequence"/>
</dbReference>
<feature type="domain" description="Helicase XPB/Ssl2 N-terminal" evidence="2">
    <location>
        <begin position="415"/>
        <end position="524"/>
    </location>
</feature>
<keyword evidence="4" id="KW-1185">Reference proteome</keyword>
<feature type="region of interest" description="Disordered" evidence="1">
    <location>
        <begin position="603"/>
        <end position="624"/>
    </location>
</feature>
<feature type="compositionally biased region" description="Low complexity" evidence="1">
    <location>
        <begin position="605"/>
        <end position="619"/>
    </location>
</feature>
<dbReference type="AlphaFoldDB" id="A0A2N6T3G2"/>
<dbReference type="RefSeq" id="WP_102724339.1">
    <property type="nucleotide sequence ID" value="NZ_PNHG01000015.1"/>
</dbReference>
<reference evidence="3 4" key="1">
    <citation type="submission" date="2017-09" db="EMBL/GenBank/DDBJ databases">
        <title>Bacterial strain isolated from the female urinary microbiota.</title>
        <authorList>
            <person name="Thomas-White K."/>
            <person name="Kumar N."/>
            <person name="Forster S."/>
            <person name="Putonti C."/>
            <person name="Lawley T."/>
            <person name="Wolfe A.J."/>
        </authorList>
    </citation>
    <scope>NUCLEOTIDE SEQUENCE [LARGE SCALE GENOMIC DNA]</scope>
    <source>
        <strain evidence="3 4">UMB0792</strain>
    </source>
</reference>
<comment type="caution">
    <text evidence="3">The sequence shown here is derived from an EMBL/GenBank/DDBJ whole genome shotgun (WGS) entry which is preliminary data.</text>
</comment>
<protein>
    <recommendedName>
        <fullName evidence="2">Helicase XPB/Ssl2 N-terminal domain-containing protein</fullName>
    </recommendedName>
</protein>
<proteinExistence type="predicted"/>
<evidence type="ECO:0000313" key="3">
    <source>
        <dbReference type="EMBL" id="PMC63845.1"/>
    </source>
</evidence>
<evidence type="ECO:0000259" key="2">
    <source>
        <dbReference type="Pfam" id="PF13625"/>
    </source>
</evidence>
<feature type="region of interest" description="Disordered" evidence="1">
    <location>
        <begin position="192"/>
        <end position="212"/>
    </location>
</feature>
<dbReference type="EMBL" id="PNHG01000015">
    <property type="protein sequence ID" value="PMC63845.1"/>
    <property type="molecule type" value="Genomic_DNA"/>
</dbReference>
<evidence type="ECO:0000256" key="1">
    <source>
        <dbReference type="SAM" id="MobiDB-lite"/>
    </source>
</evidence>